<dbReference type="EC" id="6.1.1.19" evidence="8"/>
<dbReference type="PANTHER" id="PTHR11956:SF5">
    <property type="entry name" value="ARGININE--TRNA LIGASE, CYTOPLASMIC"/>
    <property type="match status" value="1"/>
</dbReference>
<comment type="subcellular location">
    <subcellularLocation>
        <location evidence="8">Cytoplasm</location>
    </subcellularLocation>
</comment>
<dbReference type="EMBL" id="DSYZ01000139">
    <property type="protein sequence ID" value="HGT83540.1"/>
    <property type="molecule type" value="Genomic_DNA"/>
</dbReference>
<proteinExistence type="inferred from homology"/>
<feature type="coiled-coil region" evidence="10">
    <location>
        <begin position="176"/>
        <end position="210"/>
    </location>
</feature>
<dbReference type="FunFam" id="1.10.730.10:FF:000006">
    <property type="entry name" value="Arginyl-tRNA synthetase 2, mitochondrial"/>
    <property type="match status" value="1"/>
</dbReference>
<evidence type="ECO:0000259" key="12">
    <source>
        <dbReference type="SMART" id="SM01016"/>
    </source>
</evidence>
<dbReference type="PANTHER" id="PTHR11956">
    <property type="entry name" value="ARGINYL-TRNA SYNTHETASE"/>
    <property type="match status" value="1"/>
</dbReference>
<dbReference type="Pfam" id="PF03485">
    <property type="entry name" value="Arg_tRNA_synt_N"/>
    <property type="match status" value="1"/>
</dbReference>
<gene>
    <name evidence="8" type="primary">argS</name>
    <name evidence="13" type="ORF">ENT52_07445</name>
</gene>
<dbReference type="SMART" id="SM01016">
    <property type="entry name" value="Arg_tRNA_synt_N"/>
    <property type="match status" value="1"/>
</dbReference>
<comment type="catalytic activity">
    <reaction evidence="7 8">
        <text>tRNA(Arg) + L-arginine + ATP = L-arginyl-tRNA(Arg) + AMP + diphosphate</text>
        <dbReference type="Rhea" id="RHEA:20301"/>
        <dbReference type="Rhea" id="RHEA-COMP:9658"/>
        <dbReference type="Rhea" id="RHEA-COMP:9673"/>
        <dbReference type="ChEBI" id="CHEBI:30616"/>
        <dbReference type="ChEBI" id="CHEBI:32682"/>
        <dbReference type="ChEBI" id="CHEBI:33019"/>
        <dbReference type="ChEBI" id="CHEBI:78442"/>
        <dbReference type="ChEBI" id="CHEBI:78513"/>
        <dbReference type="ChEBI" id="CHEBI:456215"/>
        <dbReference type="EC" id="6.1.1.19"/>
    </reaction>
</comment>
<evidence type="ECO:0000256" key="5">
    <source>
        <dbReference type="ARBA" id="ARBA00022917"/>
    </source>
</evidence>
<sequence>MFLLFLEDVMRTLKEFADPRLIRESEHADLSTTVAFRIAKEKNLRPEDVAKSIVENIEPQGYVGSVESVGGYINFFANYEFLSDTVENILSDQNYGRLNLKGKVLIEHTSANPDGPLHIGHVRNAVIGDTLARMFKKAGFDVTTHYYINDMGRQMAITVLGVEKFGLSNKKPDHAIAEAYISANRMLEEKKELEKEVEKLMLEYEQGNEEVVWKFRKAIETAMEGIKETLRRLNVFHDEFLWESEFVRDGSVDNVLNLLDSKGLIKKDGAWIVEFEDLKEVVLRRENGTSLYVTRDLAYHLWKSQKFERIVNVWGADHKLYGEQLRRLLQILGIKIPEIVFFEFVSLPEGRMSTRKGRFVSADELIEKVKEEVKKLISNRELSKEEIDDIAEAVAIGAIRFDFLKVAPEKPMVFDMKKAIDFERQTASYIQYTHSRACSILRKCEEGGSFRAELCNKSERDLVILLSKMPLYVKRVVEELKPNLFAEYLLSVASKFNEFYRDYPVLKAEKEVREHRIAIVKAVRNVLRNGLELMGIKALERM</sequence>
<dbReference type="GO" id="GO:0004814">
    <property type="term" value="F:arginine-tRNA ligase activity"/>
    <property type="evidence" value="ECO:0007669"/>
    <property type="project" value="UniProtKB-UniRule"/>
</dbReference>
<dbReference type="SMART" id="SM00836">
    <property type="entry name" value="DALR_1"/>
    <property type="match status" value="1"/>
</dbReference>
<dbReference type="InterPro" id="IPR036695">
    <property type="entry name" value="Arg-tRNA-synth_N_sf"/>
</dbReference>
<evidence type="ECO:0000313" key="13">
    <source>
        <dbReference type="EMBL" id="HGT83540.1"/>
    </source>
</evidence>
<dbReference type="InterPro" id="IPR008909">
    <property type="entry name" value="DALR_anticod-bd"/>
</dbReference>
<dbReference type="Pfam" id="PF00750">
    <property type="entry name" value="tRNA-synt_1d"/>
    <property type="match status" value="1"/>
</dbReference>
<dbReference type="HAMAP" id="MF_00123">
    <property type="entry name" value="Arg_tRNA_synth"/>
    <property type="match status" value="1"/>
</dbReference>
<dbReference type="SUPFAM" id="SSF55190">
    <property type="entry name" value="Arginyl-tRNA synthetase (ArgRS), N-terminal 'additional' domain"/>
    <property type="match status" value="1"/>
</dbReference>
<dbReference type="PRINTS" id="PR01038">
    <property type="entry name" value="TRNASYNTHARG"/>
</dbReference>
<dbReference type="InterPro" id="IPR005148">
    <property type="entry name" value="Arg-tRNA-synth_N"/>
</dbReference>
<keyword evidence="6 8" id="KW-0030">Aminoacyl-tRNA synthetase</keyword>
<dbReference type="CDD" id="cd00671">
    <property type="entry name" value="ArgRS_core"/>
    <property type="match status" value="1"/>
</dbReference>
<name>A0A7J3M550_ARCFL</name>
<dbReference type="SUPFAM" id="SSF52374">
    <property type="entry name" value="Nucleotidylyl transferase"/>
    <property type="match status" value="1"/>
</dbReference>
<dbReference type="InterPro" id="IPR009080">
    <property type="entry name" value="tRNAsynth_Ia_anticodon-bd"/>
</dbReference>
<dbReference type="GO" id="GO:0006420">
    <property type="term" value="P:arginyl-tRNA aminoacylation"/>
    <property type="evidence" value="ECO:0007669"/>
    <property type="project" value="UniProtKB-UniRule"/>
</dbReference>
<evidence type="ECO:0000256" key="10">
    <source>
        <dbReference type="SAM" id="Coils"/>
    </source>
</evidence>
<evidence type="ECO:0000256" key="6">
    <source>
        <dbReference type="ARBA" id="ARBA00023146"/>
    </source>
</evidence>
<feature type="short sequence motif" description="'HIGH' region" evidence="8">
    <location>
        <begin position="111"/>
        <end position="121"/>
    </location>
</feature>
<evidence type="ECO:0000256" key="7">
    <source>
        <dbReference type="ARBA" id="ARBA00049339"/>
    </source>
</evidence>
<keyword evidence="3 8" id="KW-0547">Nucleotide-binding</keyword>
<dbReference type="Gene3D" id="3.40.50.620">
    <property type="entry name" value="HUPs"/>
    <property type="match status" value="1"/>
</dbReference>
<accession>A0A7J3M550</accession>
<dbReference type="InterPro" id="IPR035684">
    <property type="entry name" value="ArgRS_core"/>
</dbReference>
<keyword evidence="4 8" id="KW-0067">ATP-binding</keyword>
<organism evidence="13">
    <name type="scientific">Archaeoglobus fulgidus</name>
    <dbReference type="NCBI Taxonomy" id="2234"/>
    <lineage>
        <taxon>Archaea</taxon>
        <taxon>Methanobacteriati</taxon>
        <taxon>Methanobacteriota</taxon>
        <taxon>Archaeoglobi</taxon>
        <taxon>Archaeoglobales</taxon>
        <taxon>Archaeoglobaceae</taxon>
        <taxon>Archaeoglobus</taxon>
    </lineage>
</organism>
<reference evidence="13" key="1">
    <citation type="journal article" date="2020" name="mSystems">
        <title>Genome- and Community-Level Interaction Insights into Carbon Utilization and Element Cycling Functions of Hydrothermarchaeota in Hydrothermal Sediment.</title>
        <authorList>
            <person name="Zhou Z."/>
            <person name="Liu Y."/>
            <person name="Xu W."/>
            <person name="Pan J."/>
            <person name="Luo Z.H."/>
            <person name="Li M."/>
        </authorList>
    </citation>
    <scope>NUCLEOTIDE SEQUENCE [LARGE SCALE GENOMIC DNA]</scope>
    <source>
        <strain evidence="13">SpSt-587</strain>
    </source>
</reference>
<keyword evidence="2 8" id="KW-0436">Ligase</keyword>
<feature type="domain" description="DALR anticodon binding" evidence="11">
    <location>
        <begin position="430"/>
        <end position="542"/>
    </location>
</feature>
<dbReference type="Gene3D" id="3.30.1360.70">
    <property type="entry name" value="Arginyl tRNA synthetase N-terminal domain"/>
    <property type="match status" value="1"/>
</dbReference>
<dbReference type="NCBIfam" id="TIGR00456">
    <property type="entry name" value="argS"/>
    <property type="match status" value="1"/>
</dbReference>
<comment type="similarity">
    <text evidence="1 8 9">Belongs to the class-I aminoacyl-tRNA synthetase family.</text>
</comment>
<evidence type="ECO:0000259" key="11">
    <source>
        <dbReference type="SMART" id="SM00836"/>
    </source>
</evidence>
<evidence type="ECO:0000256" key="2">
    <source>
        <dbReference type="ARBA" id="ARBA00022598"/>
    </source>
</evidence>
<dbReference type="AlphaFoldDB" id="A0A7J3M550"/>
<dbReference type="Pfam" id="PF05746">
    <property type="entry name" value="DALR_1"/>
    <property type="match status" value="1"/>
</dbReference>
<evidence type="ECO:0000256" key="9">
    <source>
        <dbReference type="RuleBase" id="RU363038"/>
    </source>
</evidence>
<feature type="domain" description="Arginyl tRNA synthetase N-terminal" evidence="12">
    <location>
        <begin position="7"/>
        <end position="77"/>
    </location>
</feature>
<evidence type="ECO:0000256" key="1">
    <source>
        <dbReference type="ARBA" id="ARBA00005594"/>
    </source>
</evidence>
<evidence type="ECO:0000256" key="4">
    <source>
        <dbReference type="ARBA" id="ARBA00022840"/>
    </source>
</evidence>
<evidence type="ECO:0000256" key="8">
    <source>
        <dbReference type="HAMAP-Rule" id="MF_00123"/>
    </source>
</evidence>
<keyword evidence="10" id="KW-0175">Coiled coil</keyword>
<protein>
    <recommendedName>
        <fullName evidence="8">Arginine--tRNA ligase</fullName>
        <ecNumber evidence="8">6.1.1.19</ecNumber>
    </recommendedName>
    <alternativeName>
        <fullName evidence="8">Arginyl-tRNA synthetase</fullName>
        <shortName evidence="8">ArgRS</shortName>
    </alternativeName>
</protein>
<dbReference type="GO" id="GO:0005524">
    <property type="term" value="F:ATP binding"/>
    <property type="evidence" value="ECO:0007669"/>
    <property type="project" value="UniProtKB-UniRule"/>
</dbReference>
<dbReference type="GO" id="GO:0005737">
    <property type="term" value="C:cytoplasm"/>
    <property type="evidence" value="ECO:0007669"/>
    <property type="project" value="UniProtKB-SubCell"/>
</dbReference>
<evidence type="ECO:0000256" key="3">
    <source>
        <dbReference type="ARBA" id="ARBA00022741"/>
    </source>
</evidence>
<comment type="caution">
    <text evidence="13">The sequence shown here is derived from an EMBL/GenBank/DDBJ whole genome shotgun (WGS) entry which is preliminary data.</text>
</comment>
<dbReference type="Gene3D" id="1.10.730.10">
    <property type="entry name" value="Isoleucyl-tRNA Synthetase, Domain 1"/>
    <property type="match status" value="1"/>
</dbReference>
<dbReference type="InterPro" id="IPR014729">
    <property type="entry name" value="Rossmann-like_a/b/a_fold"/>
</dbReference>
<dbReference type="SUPFAM" id="SSF47323">
    <property type="entry name" value="Anticodon-binding domain of a subclass of class I aminoacyl-tRNA synthetases"/>
    <property type="match status" value="1"/>
</dbReference>
<keyword evidence="8" id="KW-0963">Cytoplasm</keyword>
<keyword evidence="5 8" id="KW-0648">Protein biosynthesis</keyword>
<dbReference type="InterPro" id="IPR001278">
    <property type="entry name" value="Arg-tRNA-ligase"/>
</dbReference>